<dbReference type="Gene3D" id="3.40.190.10">
    <property type="entry name" value="Periplasmic binding protein-like II"/>
    <property type="match status" value="1"/>
</dbReference>
<dbReference type="InterPro" id="IPR000914">
    <property type="entry name" value="SBP_5_dom"/>
</dbReference>
<dbReference type="RefSeq" id="WP_284338601.1">
    <property type="nucleotide sequence ID" value="NZ_BSNS01000002.1"/>
</dbReference>
<comment type="subcellular location">
    <subcellularLocation>
        <location evidence="1">Periplasm</location>
    </subcellularLocation>
</comment>
<dbReference type="SUPFAM" id="SSF53850">
    <property type="entry name" value="Periplasmic binding protein-like II"/>
    <property type="match status" value="1"/>
</dbReference>
<organism evidence="4 5">
    <name type="scientific">Devosia nitrariae</name>
    <dbReference type="NCBI Taxonomy" id="2071872"/>
    <lineage>
        <taxon>Bacteria</taxon>
        <taxon>Pseudomonadati</taxon>
        <taxon>Pseudomonadota</taxon>
        <taxon>Alphaproteobacteria</taxon>
        <taxon>Hyphomicrobiales</taxon>
        <taxon>Devosiaceae</taxon>
        <taxon>Devosia</taxon>
    </lineage>
</organism>
<dbReference type="EMBL" id="BSNS01000002">
    <property type="protein sequence ID" value="GLQ53149.1"/>
    <property type="molecule type" value="Genomic_DNA"/>
</dbReference>
<proteinExistence type="inferred from homology"/>
<dbReference type="InterPro" id="IPR039424">
    <property type="entry name" value="SBP_5"/>
</dbReference>
<sequence>MNKDKQPSMSRGRMTRRHFTALLSGSVVGTFGLPAFVTKVLAQPTSYNEAPMLAERVSRGELPPVAERLPAEPLVVQPTNEIGVYGGRLAGAGMAPETTNDLQIGQATGLFRFSNDLREIHPDLATGYEFNDDFTECVISLRQGVKWSDGEPFTVDDIIFFFEDWKYNKDLYPATQAVWLLGGDRFGIVKVDDHTIRFTFPQPYPSFSVIHFSGAPTEPYRPAHYLRQFHPKYNPDVEAEAAAAGFNSWQAYFTQMADGDSDSPHYGVSNSDMPVLSPWIPVSGDSQRQQYERNPYYFKVDTEGNQLPYVDYMTVEYTSNAEVMNLKAVSGELSVAGLDIQLLNYPIIRRGEEAGGYTTKLVYSERGSDVCIAFNPLHPDPVLAELYSNVRFRQALSLGINRTEINELVFLGQGTPRQATINETASFFDPKWASHYAEFDLDAANALLDEIGLDQRNGEGVRLRPDGQPLIFQLEYLPQEGPKKEVCELVVKHWQELGLQVDAAARERGYLIQRLDAQEQHATAWHVDRVLERPAYAYSLDGKLGPGGNSIVRYAREWQNWFNSGGERGVEPPQDAKDLRDAYIAWQKTELGSPEYEAAAKRVYDLTAETLYVIGVVGQAPQPVIVRNDIENVFKRDDDARLWWGAANWFWHTLNPEQWFIKS</sequence>
<evidence type="ECO:0000313" key="4">
    <source>
        <dbReference type="EMBL" id="GLQ53149.1"/>
    </source>
</evidence>
<dbReference type="PANTHER" id="PTHR30290">
    <property type="entry name" value="PERIPLASMIC BINDING COMPONENT OF ABC TRANSPORTER"/>
    <property type="match status" value="1"/>
</dbReference>
<reference evidence="5" key="1">
    <citation type="journal article" date="2019" name="Int. J. Syst. Evol. Microbiol.">
        <title>The Global Catalogue of Microorganisms (GCM) 10K type strain sequencing project: providing services to taxonomists for standard genome sequencing and annotation.</title>
        <authorList>
            <consortium name="The Broad Institute Genomics Platform"/>
            <consortium name="The Broad Institute Genome Sequencing Center for Infectious Disease"/>
            <person name="Wu L."/>
            <person name="Ma J."/>
        </authorList>
    </citation>
    <scope>NUCLEOTIDE SEQUENCE [LARGE SCALE GENOMIC DNA]</scope>
    <source>
        <strain evidence="5">NBRC 112416</strain>
    </source>
</reference>
<dbReference type="CDD" id="cd08500">
    <property type="entry name" value="PBP2_NikA_DppA_OppA_like_4"/>
    <property type="match status" value="1"/>
</dbReference>
<dbReference type="Pfam" id="PF00496">
    <property type="entry name" value="SBP_bac_5"/>
    <property type="match status" value="1"/>
</dbReference>
<name>A0ABQ5VZW2_9HYPH</name>
<evidence type="ECO:0000256" key="1">
    <source>
        <dbReference type="ARBA" id="ARBA00004418"/>
    </source>
</evidence>
<dbReference type="PANTHER" id="PTHR30290:SF62">
    <property type="entry name" value="OLIGOPEPTIDE ABC TRANSPORTER, PERIPLASMIC OLIGOPEPTIDE-BINDING PROTEIN"/>
    <property type="match status" value="1"/>
</dbReference>
<keyword evidence="5" id="KW-1185">Reference proteome</keyword>
<evidence type="ECO:0000313" key="5">
    <source>
        <dbReference type="Proteomes" id="UP001156691"/>
    </source>
</evidence>
<gene>
    <name evidence="4" type="ORF">GCM10010862_04070</name>
</gene>
<evidence type="ECO:0000256" key="2">
    <source>
        <dbReference type="ARBA" id="ARBA00005695"/>
    </source>
</evidence>
<comment type="caution">
    <text evidence="4">The sequence shown here is derived from an EMBL/GenBank/DDBJ whole genome shotgun (WGS) entry which is preliminary data.</text>
</comment>
<protein>
    <submittedName>
        <fullName evidence="4">Peptide ABC transporter substrate-binding protein</fullName>
    </submittedName>
</protein>
<dbReference type="Proteomes" id="UP001156691">
    <property type="component" value="Unassembled WGS sequence"/>
</dbReference>
<accession>A0ABQ5VZW2</accession>
<dbReference type="Gene3D" id="3.10.105.10">
    <property type="entry name" value="Dipeptide-binding Protein, Domain 3"/>
    <property type="match status" value="1"/>
</dbReference>
<evidence type="ECO:0000259" key="3">
    <source>
        <dbReference type="Pfam" id="PF00496"/>
    </source>
</evidence>
<comment type="similarity">
    <text evidence="2">Belongs to the bacterial solute-binding protein 5 family.</text>
</comment>
<feature type="domain" description="Solute-binding protein family 5" evidence="3">
    <location>
        <begin position="119"/>
        <end position="510"/>
    </location>
</feature>